<dbReference type="RefSeq" id="WP_089335666.1">
    <property type="nucleotide sequence ID" value="NZ_FZNO01000005.1"/>
</dbReference>
<dbReference type="EMBL" id="FZNO01000005">
    <property type="protein sequence ID" value="SNR38175.1"/>
    <property type="molecule type" value="Genomic_DNA"/>
</dbReference>
<evidence type="ECO:0000256" key="1">
    <source>
        <dbReference type="SAM" id="MobiDB-lite"/>
    </source>
</evidence>
<feature type="compositionally biased region" description="Polar residues" evidence="1">
    <location>
        <begin position="152"/>
        <end position="166"/>
    </location>
</feature>
<evidence type="ECO:0000313" key="4">
    <source>
        <dbReference type="Proteomes" id="UP000198403"/>
    </source>
</evidence>
<dbReference type="Proteomes" id="UP000198403">
    <property type="component" value="Unassembled WGS sequence"/>
</dbReference>
<sequence>MAHSVSPARLDATAAAAEPSVGTLVQSAMADMSTLVRSEIELAKAEIGRSAKKAGISVALFGAAGVLAAFAGIYLFVTIAEALTALGLPRWVSYGIVTLFLLVLAGILALIGRRMLRRVEKPERTLETLSDLPDVLHREAPGQRHRAIPEVSNGQVKRAGTQSYTL</sequence>
<keyword evidence="2" id="KW-1133">Transmembrane helix</keyword>
<feature type="transmembrane region" description="Helical" evidence="2">
    <location>
        <begin position="91"/>
        <end position="111"/>
    </location>
</feature>
<dbReference type="OrthoDB" id="3828498at2"/>
<feature type="transmembrane region" description="Helical" evidence="2">
    <location>
        <begin position="54"/>
        <end position="79"/>
    </location>
</feature>
<dbReference type="Pfam" id="PF07332">
    <property type="entry name" value="Phage_holin_3_6"/>
    <property type="match status" value="1"/>
</dbReference>
<gene>
    <name evidence="3" type="ORF">SAMN06272737_10560</name>
</gene>
<dbReference type="InterPro" id="IPR009937">
    <property type="entry name" value="Phage_holin_3_6"/>
</dbReference>
<reference evidence="3 4" key="1">
    <citation type="submission" date="2017-06" db="EMBL/GenBank/DDBJ databases">
        <authorList>
            <person name="Kim H.J."/>
            <person name="Triplett B.A."/>
        </authorList>
    </citation>
    <scope>NUCLEOTIDE SEQUENCE [LARGE SCALE GENOMIC DNA]</scope>
    <source>
        <strain evidence="3 4">DSM 44272</strain>
    </source>
</reference>
<keyword evidence="2" id="KW-0472">Membrane</keyword>
<proteinExistence type="predicted"/>
<dbReference type="SUPFAM" id="SSF103473">
    <property type="entry name" value="MFS general substrate transporter"/>
    <property type="match status" value="1"/>
</dbReference>
<protein>
    <submittedName>
        <fullName evidence="3">Putative Holin-X, holin superfamily III</fullName>
    </submittedName>
</protein>
<name>A0A238VV35_9ACTN</name>
<keyword evidence="2" id="KW-0812">Transmembrane</keyword>
<feature type="region of interest" description="Disordered" evidence="1">
    <location>
        <begin position="141"/>
        <end position="166"/>
    </location>
</feature>
<accession>A0A238VV35</accession>
<keyword evidence="4" id="KW-1185">Reference proteome</keyword>
<evidence type="ECO:0000256" key="2">
    <source>
        <dbReference type="SAM" id="Phobius"/>
    </source>
</evidence>
<dbReference type="InterPro" id="IPR036259">
    <property type="entry name" value="MFS_trans_sf"/>
</dbReference>
<evidence type="ECO:0000313" key="3">
    <source>
        <dbReference type="EMBL" id="SNR38175.1"/>
    </source>
</evidence>
<organism evidence="3 4">
    <name type="scientific">Blastococcus mobilis</name>
    <dbReference type="NCBI Taxonomy" id="1938746"/>
    <lineage>
        <taxon>Bacteria</taxon>
        <taxon>Bacillati</taxon>
        <taxon>Actinomycetota</taxon>
        <taxon>Actinomycetes</taxon>
        <taxon>Geodermatophilales</taxon>
        <taxon>Geodermatophilaceae</taxon>
        <taxon>Blastococcus</taxon>
    </lineage>
</organism>
<dbReference type="AlphaFoldDB" id="A0A238VV35"/>